<feature type="compositionally biased region" description="Low complexity" evidence="1">
    <location>
        <begin position="39"/>
        <end position="65"/>
    </location>
</feature>
<feature type="region of interest" description="Disordered" evidence="1">
    <location>
        <begin position="1"/>
        <end position="154"/>
    </location>
</feature>
<dbReference type="EMBL" id="JABWUV010000011">
    <property type="protein sequence ID" value="KAF6319091.1"/>
    <property type="molecule type" value="Genomic_DNA"/>
</dbReference>
<name>A0A7J7V217_MYOMY</name>
<proteinExistence type="predicted"/>
<feature type="compositionally biased region" description="Polar residues" evidence="1">
    <location>
        <begin position="81"/>
        <end position="93"/>
    </location>
</feature>
<evidence type="ECO:0000313" key="2">
    <source>
        <dbReference type="EMBL" id="KAF6319091.1"/>
    </source>
</evidence>
<accession>A0A7J7V217</accession>
<reference evidence="2 3" key="1">
    <citation type="journal article" date="2020" name="Nature">
        <title>Six reference-quality genomes reveal evolution of bat adaptations.</title>
        <authorList>
            <person name="Jebb D."/>
            <person name="Huang Z."/>
            <person name="Pippel M."/>
            <person name="Hughes G.M."/>
            <person name="Lavrichenko K."/>
            <person name="Devanna P."/>
            <person name="Winkler S."/>
            <person name="Jermiin L.S."/>
            <person name="Skirmuntt E.C."/>
            <person name="Katzourakis A."/>
            <person name="Burkitt-Gray L."/>
            <person name="Ray D.A."/>
            <person name="Sullivan K.A.M."/>
            <person name="Roscito J.G."/>
            <person name="Kirilenko B.M."/>
            <person name="Davalos L.M."/>
            <person name="Corthals A.P."/>
            <person name="Power M.L."/>
            <person name="Jones G."/>
            <person name="Ransome R.D."/>
            <person name="Dechmann D.K.N."/>
            <person name="Locatelli A.G."/>
            <person name="Puechmaille S.J."/>
            <person name="Fedrigo O."/>
            <person name="Jarvis E.D."/>
            <person name="Hiller M."/>
            <person name="Vernes S.C."/>
            <person name="Myers E.W."/>
            <person name="Teeling E.C."/>
        </authorList>
    </citation>
    <scope>NUCLEOTIDE SEQUENCE [LARGE SCALE GENOMIC DNA]</scope>
    <source>
        <strain evidence="2">MMyoMyo1</strain>
        <tissue evidence="2">Flight muscle</tissue>
    </source>
</reference>
<dbReference type="AlphaFoldDB" id="A0A7J7V217"/>
<gene>
    <name evidence="2" type="ORF">mMyoMyo1_000151</name>
</gene>
<evidence type="ECO:0000256" key="1">
    <source>
        <dbReference type="SAM" id="MobiDB-lite"/>
    </source>
</evidence>
<protein>
    <recommendedName>
        <fullName evidence="4">Coiled-coil domain containing 201</fullName>
    </recommendedName>
</protein>
<sequence length="188" mass="20731">MEPGAQVFEWSSSEDEDPPSAWRAAGAVLKHSTPAEGFPGRSRSPRGPRSYRPGRGPGDGSPRPGRASRDLPSPVLRRQRLSTIWASEESSVQPGPDRSPQAPEGEPPGPTEVPHPRRPQPQRKAKPGEPPGSWRRGQGLPGISDTTGRRRRDLRKLAAVTERVRQWEARQLQSIEEATQHDLTVQDE</sequence>
<dbReference type="VEuPathDB" id="HostDB:LOC118666545"/>
<feature type="compositionally biased region" description="Basic residues" evidence="1">
    <location>
        <begin position="116"/>
        <end position="125"/>
    </location>
</feature>
<evidence type="ECO:0008006" key="4">
    <source>
        <dbReference type="Google" id="ProtNLM"/>
    </source>
</evidence>
<organism evidence="2 3">
    <name type="scientific">Myotis myotis</name>
    <name type="common">Greater mouse-eared bat</name>
    <name type="synonym">Vespertilio myotis</name>
    <dbReference type="NCBI Taxonomy" id="51298"/>
    <lineage>
        <taxon>Eukaryota</taxon>
        <taxon>Metazoa</taxon>
        <taxon>Chordata</taxon>
        <taxon>Craniata</taxon>
        <taxon>Vertebrata</taxon>
        <taxon>Euteleostomi</taxon>
        <taxon>Mammalia</taxon>
        <taxon>Eutheria</taxon>
        <taxon>Laurasiatheria</taxon>
        <taxon>Chiroptera</taxon>
        <taxon>Yangochiroptera</taxon>
        <taxon>Vespertilionidae</taxon>
        <taxon>Myotis</taxon>
    </lineage>
</organism>
<evidence type="ECO:0000313" key="3">
    <source>
        <dbReference type="Proteomes" id="UP000527355"/>
    </source>
</evidence>
<dbReference type="Proteomes" id="UP000527355">
    <property type="component" value="Unassembled WGS sequence"/>
</dbReference>
<comment type="caution">
    <text evidence="2">The sequence shown here is derived from an EMBL/GenBank/DDBJ whole genome shotgun (WGS) entry which is preliminary data.</text>
</comment>
<keyword evidence="3" id="KW-1185">Reference proteome</keyword>